<evidence type="ECO:0000256" key="7">
    <source>
        <dbReference type="ARBA" id="ARBA00023242"/>
    </source>
</evidence>
<dbReference type="SUPFAM" id="SSF47113">
    <property type="entry name" value="Histone-fold"/>
    <property type="match status" value="1"/>
</dbReference>
<keyword evidence="6" id="KW-0238">DNA-binding</keyword>
<keyword evidence="10" id="KW-1185">Reference proteome</keyword>
<evidence type="ECO:0000256" key="3">
    <source>
        <dbReference type="ARBA" id="ARBA00004286"/>
    </source>
</evidence>
<evidence type="ECO:0000313" key="9">
    <source>
        <dbReference type="EMBL" id="KAK2112907.1"/>
    </source>
</evidence>
<dbReference type="Gene3D" id="1.10.20.10">
    <property type="entry name" value="Histone, subunit A"/>
    <property type="match status" value="1"/>
</dbReference>
<dbReference type="InterPro" id="IPR001951">
    <property type="entry name" value="Histone_H4"/>
</dbReference>
<accession>A0ABQ9VU68</accession>
<comment type="subcellular location">
    <subcellularLocation>
        <location evidence="3">Chromosome</location>
    </subcellularLocation>
    <subcellularLocation>
        <location evidence="2">Nucleus</location>
    </subcellularLocation>
</comment>
<comment type="similarity">
    <text evidence="4">Belongs to the histone H4 family.</text>
</comment>
<reference evidence="9 10" key="1">
    <citation type="submission" date="2023-05" db="EMBL/GenBank/DDBJ databases">
        <title>B98-5 Cell Line De Novo Hybrid Assembly: An Optical Mapping Approach.</title>
        <authorList>
            <person name="Kananen K."/>
            <person name="Auerbach J.A."/>
            <person name="Kautto E."/>
            <person name="Blachly J.S."/>
        </authorList>
    </citation>
    <scope>NUCLEOTIDE SEQUENCE [LARGE SCALE GENOMIC DNA]</scope>
    <source>
        <strain evidence="9">B95-8</strain>
        <tissue evidence="9">Cell line</tissue>
    </source>
</reference>
<keyword evidence="8" id="KW-0544">Nucleosome core</keyword>
<evidence type="ECO:0000256" key="4">
    <source>
        <dbReference type="ARBA" id="ARBA00006564"/>
    </source>
</evidence>
<dbReference type="Proteomes" id="UP001266305">
    <property type="component" value="Unassembled WGS sequence"/>
</dbReference>
<dbReference type="SMART" id="SM00417">
    <property type="entry name" value="H4"/>
    <property type="match status" value="1"/>
</dbReference>
<dbReference type="EMBL" id="JASSZA010000004">
    <property type="protein sequence ID" value="KAK2112907.1"/>
    <property type="molecule type" value="Genomic_DNA"/>
</dbReference>
<evidence type="ECO:0008006" key="11">
    <source>
        <dbReference type="Google" id="ProtNLM"/>
    </source>
</evidence>
<dbReference type="InterPro" id="IPR009072">
    <property type="entry name" value="Histone-fold"/>
</dbReference>
<evidence type="ECO:0000256" key="8">
    <source>
        <dbReference type="ARBA" id="ARBA00023269"/>
    </source>
</evidence>
<evidence type="ECO:0000256" key="5">
    <source>
        <dbReference type="ARBA" id="ARBA00022454"/>
    </source>
</evidence>
<keyword evidence="5" id="KW-0158">Chromosome</keyword>
<comment type="caution">
    <text evidence="9">The sequence shown here is derived from an EMBL/GenBank/DDBJ whole genome shotgun (WGS) entry which is preliminary data.</text>
</comment>
<comment type="function">
    <text evidence="1">Core component of nucleosome. Nucleosomes wrap and compact DNA into chromatin, limiting DNA accessibility to the cellular machineries which require DNA as a template. Histones thereby play a central role in transcription regulation, DNA repair, DNA replication and chromosomal stability. DNA accessibility is regulated via a complex set of post-translational modifications of histones, also called histone code, and nucleosome remodeling.</text>
</comment>
<evidence type="ECO:0000256" key="1">
    <source>
        <dbReference type="ARBA" id="ARBA00002001"/>
    </source>
</evidence>
<dbReference type="CDD" id="cd22912">
    <property type="entry name" value="HFD_H4"/>
    <property type="match status" value="1"/>
</dbReference>
<evidence type="ECO:0000256" key="6">
    <source>
        <dbReference type="ARBA" id="ARBA00023125"/>
    </source>
</evidence>
<dbReference type="PANTHER" id="PTHR10484">
    <property type="entry name" value="HISTONE H4"/>
    <property type="match status" value="1"/>
</dbReference>
<keyword evidence="7" id="KW-0539">Nucleus</keyword>
<protein>
    <recommendedName>
        <fullName evidence="11">Histone H4</fullName>
    </recommendedName>
</protein>
<gene>
    <name evidence="9" type="ORF">P7K49_007173</name>
</gene>
<evidence type="ECO:0000256" key="2">
    <source>
        <dbReference type="ARBA" id="ARBA00004123"/>
    </source>
</evidence>
<organism evidence="9 10">
    <name type="scientific">Saguinus oedipus</name>
    <name type="common">Cotton-top tamarin</name>
    <name type="synonym">Oedipomidas oedipus</name>
    <dbReference type="NCBI Taxonomy" id="9490"/>
    <lineage>
        <taxon>Eukaryota</taxon>
        <taxon>Metazoa</taxon>
        <taxon>Chordata</taxon>
        <taxon>Craniata</taxon>
        <taxon>Vertebrata</taxon>
        <taxon>Euteleostomi</taxon>
        <taxon>Mammalia</taxon>
        <taxon>Eutheria</taxon>
        <taxon>Euarchontoglires</taxon>
        <taxon>Primates</taxon>
        <taxon>Haplorrhini</taxon>
        <taxon>Platyrrhini</taxon>
        <taxon>Cebidae</taxon>
        <taxon>Callitrichinae</taxon>
        <taxon>Saguinus</taxon>
    </lineage>
</organism>
<name>A0ABQ9VU68_SAGOE</name>
<evidence type="ECO:0000313" key="10">
    <source>
        <dbReference type="Proteomes" id="UP001266305"/>
    </source>
</evidence>
<sequence length="110" mass="11996">MRFLAFPGLSVFEKGATSSYVFITSVRGKEENGGGKGNANGLRNVLKRDSATRISGLIYEEIQVVLKVFLENVIRDAVTDTEHGKRRMVTSTNVVYALKPQGRTLSGFGA</sequence>
<proteinExistence type="inferred from homology"/>